<accession>A0AA49K159</accession>
<dbReference type="GO" id="GO:0004181">
    <property type="term" value="F:metallocarboxypeptidase activity"/>
    <property type="evidence" value="ECO:0007669"/>
    <property type="project" value="InterPro"/>
</dbReference>
<dbReference type="Proteomes" id="UP001229955">
    <property type="component" value="Chromosome"/>
</dbReference>
<evidence type="ECO:0000313" key="5">
    <source>
        <dbReference type="EMBL" id="WKW15590.1"/>
    </source>
</evidence>
<dbReference type="SUPFAM" id="SSF53187">
    <property type="entry name" value="Zn-dependent exopeptidases"/>
    <property type="match status" value="1"/>
</dbReference>
<dbReference type="AlphaFoldDB" id="A0AA49JVJ8"/>
<dbReference type="GO" id="GO:0006508">
    <property type="term" value="P:proteolysis"/>
    <property type="evidence" value="ECO:0007669"/>
    <property type="project" value="InterPro"/>
</dbReference>
<evidence type="ECO:0000256" key="1">
    <source>
        <dbReference type="PROSITE-ProRule" id="PRU01379"/>
    </source>
</evidence>
<feature type="domain" description="Peptidase M14" evidence="3">
    <location>
        <begin position="44"/>
        <end position="323"/>
    </location>
</feature>
<gene>
    <name evidence="4" type="ORF">Strain138_001989</name>
    <name evidence="5" type="ORF">Strain318_001988</name>
</gene>
<dbReference type="Gene3D" id="3.40.630.10">
    <property type="entry name" value="Zn peptidases"/>
    <property type="match status" value="1"/>
</dbReference>
<evidence type="ECO:0000259" key="3">
    <source>
        <dbReference type="PROSITE" id="PS52035"/>
    </source>
</evidence>
<name>A0AA49JVJ8_9BACT</name>
<protein>
    <submittedName>
        <fullName evidence="4">M14 family zinc carboxypeptidase</fullName>
    </submittedName>
</protein>
<organism evidence="4">
    <name type="scientific">Pseudogemmatithrix spongiicola</name>
    <dbReference type="NCBI Taxonomy" id="3062599"/>
    <lineage>
        <taxon>Bacteria</taxon>
        <taxon>Pseudomonadati</taxon>
        <taxon>Gemmatimonadota</taxon>
        <taxon>Gemmatimonadia</taxon>
        <taxon>Gemmatimonadales</taxon>
        <taxon>Gemmatimonadaceae</taxon>
        <taxon>Pseudogemmatithrix</taxon>
    </lineage>
</organism>
<proteinExistence type="inferred from homology"/>
<evidence type="ECO:0000313" key="4">
    <source>
        <dbReference type="EMBL" id="WKW12683.1"/>
    </source>
</evidence>
<dbReference type="GO" id="GO:0008270">
    <property type="term" value="F:zinc ion binding"/>
    <property type="evidence" value="ECO:0007669"/>
    <property type="project" value="InterPro"/>
</dbReference>
<dbReference type="Pfam" id="PF00246">
    <property type="entry name" value="Peptidase_M14"/>
    <property type="match status" value="1"/>
</dbReference>
<dbReference type="PROSITE" id="PS52035">
    <property type="entry name" value="PEPTIDASE_M14"/>
    <property type="match status" value="1"/>
</dbReference>
<evidence type="ECO:0000256" key="2">
    <source>
        <dbReference type="SAM" id="SignalP"/>
    </source>
</evidence>
<dbReference type="EMBL" id="CP130613">
    <property type="protein sequence ID" value="WKW15590.1"/>
    <property type="molecule type" value="Genomic_DNA"/>
</dbReference>
<sequence>MPSPFLRAASAALVLAAIGGSASPLDAQQALPRTFQEENDFKAGPTPYEPLMKFWYELDRLSDEVSIRPLTRTLLDRPFTLVTIAREPIANPQDAIRSGKTIVLIANAVHGNEPAGKEASQLIARDLVFGDLKHVLDSAIVLIVPLINPDGGEVRRRTNEEGFDMNRDWLKLESQEIHAIVTQILNEWTPDIHVDTHHGGSAPYTLTWQGTLNPAADRQLREYPYRTVFPAIRRALQAEGYDGFDYSGAQTRDGVRGWGSTSVEARKHHVYTGLINSIGMLFETPSSSHRVRNGRVEAIPQPERYFHQVRGQVIGLRTVLQHAHAKRGEIRTLTNASRQRAIRAGANPTANDGVVVDYTLVSRGTEPVWMPSGPGQDVTYTLQNVPVWLKYDVVRTVPRARGYVLPASIAKVVPLLMEHGIQVHRFTAPTTLELEVYDALGVERREYFQGHYLQAVTGVEKKTESIAVPAGWYYISTAQAKGNLISYLLEPETDDNLITWNYTDNVLRVTPTNVEEAMQALLGDTDLNSLTPEQQAQLRTRAEAMMRQKQRVPMMRVVKPQPMSLLEVTSFNEFNRTRYYQP</sequence>
<dbReference type="KEGG" id="pspc:Strain318_001988"/>
<feature type="active site" description="Proton donor/acceptor" evidence="1">
    <location>
        <position position="283"/>
    </location>
</feature>
<comment type="similarity">
    <text evidence="1">Belongs to the peptidase M14 family.</text>
</comment>
<dbReference type="InterPro" id="IPR000834">
    <property type="entry name" value="Peptidase_M14"/>
</dbReference>
<keyword evidence="4" id="KW-0645">Protease</keyword>
<dbReference type="EMBL" id="CP130612">
    <property type="protein sequence ID" value="WKW12683.1"/>
    <property type="molecule type" value="Genomic_DNA"/>
</dbReference>
<keyword evidence="6" id="KW-1185">Reference proteome</keyword>
<accession>A0AA49JVJ8</accession>
<feature type="chain" id="PRO_5041212662" evidence="2">
    <location>
        <begin position="28"/>
        <end position="582"/>
    </location>
</feature>
<keyword evidence="2" id="KW-0732">Signal</keyword>
<keyword evidence="4" id="KW-0378">Hydrolase</keyword>
<keyword evidence="4" id="KW-0121">Carboxypeptidase</keyword>
<evidence type="ECO:0000313" key="6">
    <source>
        <dbReference type="Proteomes" id="UP001229955"/>
    </source>
</evidence>
<dbReference type="RefSeq" id="WP_367885560.1">
    <property type="nucleotide sequence ID" value="NZ_CP130612.1"/>
</dbReference>
<reference evidence="4" key="1">
    <citation type="submission" date="2023-07" db="EMBL/GenBank/DDBJ databases">
        <authorList>
            <person name="Haufschild T."/>
            <person name="Kallscheuer N."/>
            <person name="Hammer J."/>
            <person name="Kohn T."/>
            <person name="Kabuu M."/>
            <person name="Jogler M."/>
            <person name="Wohfarth N."/>
            <person name="Heuer A."/>
            <person name="Rohde M."/>
            <person name="van Teeseling M.C.F."/>
            <person name="Jogler C."/>
        </authorList>
    </citation>
    <scope>NUCLEOTIDE SEQUENCE</scope>
    <source>
        <strain evidence="4">Strain 138</strain>
        <strain evidence="5">Strain 318</strain>
    </source>
</reference>
<feature type="signal peptide" evidence="2">
    <location>
        <begin position="1"/>
        <end position="27"/>
    </location>
</feature>